<dbReference type="GO" id="GO:0033699">
    <property type="term" value="F:DNA 5'-adenosine monophosphate hydrolase activity"/>
    <property type="evidence" value="ECO:0007669"/>
    <property type="project" value="TreeGrafter"/>
</dbReference>
<dbReference type="PANTHER" id="PTHR12486">
    <property type="entry name" value="APRATAXIN-RELATED"/>
    <property type="match status" value="1"/>
</dbReference>
<dbReference type="PANTHER" id="PTHR12486:SF4">
    <property type="entry name" value="APRATAXIN"/>
    <property type="match status" value="1"/>
</dbReference>
<dbReference type="Pfam" id="PF16278">
    <property type="entry name" value="zf-C2HE"/>
    <property type="match status" value="1"/>
</dbReference>
<dbReference type="OrthoDB" id="3512845at2759"/>
<evidence type="ECO:0000259" key="1">
    <source>
        <dbReference type="Pfam" id="PF16278"/>
    </source>
</evidence>
<proteinExistence type="predicted"/>
<dbReference type="GO" id="GO:0030983">
    <property type="term" value="F:mismatched DNA binding"/>
    <property type="evidence" value="ECO:0007669"/>
    <property type="project" value="TreeGrafter"/>
</dbReference>
<feature type="domain" description="Aprataxin C2HE/C2H2/C2HC zinc finger" evidence="1">
    <location>
        <begin position="163"/>
        <end position="222"/>
    </location>
</feature>
<dbReference type="Proteomes" id="UP000193986">
    <property type="component" value="Unassembled WGS sequence"/>
</dbReference>
<gene>
    <name evidence="2" type="ORF">BCR39DRAFT_468247</name>
</gene>
<reference evidence="2 3" key="1">
    <citation type="submission" date="2016-07" db="EMBL/GenBank/DDBJ databases">
        <title>Pervasive Adenine N6-methylation of Active Genes in Fungi.</title>
        <authorList>
            <consortium name="DOE Joint Genome Institute"/>
            <person name="Mondo S.J."/>
            <person name="Dannebaum R.O."/>
            <person name="Kuo R.C."/>
            <person name="Labutti K."/>
            <person name="Haridas S."/>
            <person name="Kuo A."/>
            <person name="Salamov A."/>
            <person name="Ahrendt S.R."/>
            <person name="Lipzen A."/>
            <person name="Sullivan W."/>
            <person name="Andreopoulos W.B."/>
            <person name="Clum A."/>
            <person name="Lindquist E."/>
            <person name="Daum C."/>
            <person name="Ramamoorthy G.K."/>
            <person name="Gryganskyi A."/>
            <person name="Culley D."/>
            <person name="Magnuson J.K."/>
            <person name="James T.Y."/>
            <person name="O'Malley M.A."/>
            <person name="Stajich J.E."/>
            <person name="Spatafora J.W."/>
            <person name="Visel A."/>
            <person name="Grigoriev I.V."/>
        </authorList>
    </citation>
    <scope>NUCLEOTIDE SEQUENCE [LARGE SCALE GENOMIC DNA]</scope>
    <source>
        <strain evidence="2 3">68-887.2</strain>
    </source>
</reference>
<protein>
    <submittedName>
        <fullName evidence="2">HIT-like domain-containing protein</fullName>
    </submittedName>
</protein>
<name>A0A1Y2B0Z8_9TREE</name>
<keyword evidence="3" id="KW-1185">Reference proteome</keyword>
<dbReference type="GO" id="GO:1990165">
    <property type="term" value="F:single-strand break-containing DNA binding"/>
    <property type="evidence" value="ECO:0007669"/>
    <property type="project" value="TreeGrafter"/>
</dbReference>
<sequence length="246" mass="28549">MSSSLNILRTYATLPNPRKSLPPTTLLTSNPNTIVIFDAFPKAKYHFLVLPRYPFRRQGGDPEDNHSLVKLDQLDDLKSLLTKVGNRDVREQVVNTLADAARDVEEMIRDEMVKTEGFEWKIDIGFHAIPSMKHLHLHVISDDRISPAFKTKRHLNSFRQDLGFFIPIMEVQRWVTQEDWYVKERGLYDAENLLSAPLTCPKCDEPFHSMPKLKKHLENEFAEEKASMLKRIRNTGTQRSSDEELF</sequence>
<dbReference type="InParanoid" id="A0A1Y2B0Z8"/>
<dbReference type="GO" id="GO:0003697">
    <property type="term" value="F:single-stranded DNA binding"/>
    <property type="evidence" value="ECO:0007669"/>
    <property type="project" value="TreeGrafter"/>
</dbReference>
<dbReference type="EMBL" id="MCFC01000031">
    <property type="protein sequence ID" value="ORY28509.1"/>
    <property type="molecule type" value="Genomic_DNA"/>
</dbReference>
<dbReference type="InterPro" id="IPR032566">
    <property type="entry name" value="Znf-C2HE"/>
</dbReference>
<dbReference type="GO" id="GO:0000012">
    <property type="term" value="P:single strand break repair"/>
    <property type="evidence" value="ECO:0007669"/>
    <property type="project" value="TreeGrafter"/>
</dbReference>
<dbReference type="GO" id="GO:0005634">
    <property type="term" value="C:nucleus"/>
    <property type="evidence" value="ECO:0007669"/>
    <property type="project" value="TreeGrafter"/>
</dbReference>
<comment type="caution">
    <text evidence="2">The sequence shown here is derived from an EMBL/GenBank/DDBJ whole genome shotgun (WGS) entry which is preliminary data.</text>
</comment>
<evidence type="ECO:0000313" key="3">
    <source>
        <dbReference type="Proteomes" id="UP000193986"/>
    </source>
</evidence>
<dbReference type="Gene3D" id="3.30.428.10">
    <property type="entry name" value="HIT-like"/>
    <property type="match status" value="1"/>
</dbReference>
<organism evidence="2 3">
    <name type="scientific">Naematelia encephala</name>
    <dbReference type="NCBI Taxonomy" id="71784"/>
    <lineage>
        <taxon>Eukaryota</taxon>
        <taxon>Fungi</taxon>
        <taxon>Dikarya</taxon>
        <taxon>Basidiomycota</taxon>
        <taxon>Agaricomycotina</taxon>
        <taxon>Tremellomycetes</taxon>
        <taxon>Tremellales</taxon>
        <taxon>Naemateliaceae</taxon>
        <taxon>Naematelia</taxon>
    </lineage>
</organism>
<dbReference type="SUPFAM" id="SSF54197">
    <property type="entry name" value="HIT-like"/>
    <property type="match status" value="1"/>
</dbReference>
<dbReference type="AlphaFoldDB" id="A0A1Y2B0Z8"/>
<evidence type="ECO:0000313" key="2">
    <source>
        <dbReference type="EMBL" id="ORY28509.1"/>
    </source>
</evidence>
<dbReference type="FunCoup" id="A0A1Y2B0Z8">
    <property type="interactions" value="376"/>
</dbReference>
<accession>A0A1Y2B0Z8</accession>
<dbReference type="GO" id="GO:0003725">
    <property type="term" value="F:double-stranded RNA binding"/>
    <property type="evidence" value="ECO:0007669"/>
    <property type="project" value="TreeGrafter"/>
</dbReference>
<dbReference type="InterPro" id="IPR036265">
    <property type="entry name" value="HIT-like_sf"/>
</dbReference>
<dbReference type="STRING" id="71784.A0A1Y2B0Z8"/>
<dbReference type="Pfam" id="PF11969">
    <property type="entry name" value="DcpS_C"/>
    <property type="match status" value="1"/>
</dbReference>